<dbReference type="Pfam" id="PF02410">
    <property type="entry name" value="RsfS"/>
    <property type="match status" value="1"/>
</dbReference>
<comment type="caution">
    <text evidence="3">The sequence shown here is derived from an EMBL/GenBank/DDBJ whole genome shotgun (WGS) entry which is preliminary data.</text>
</comment>
<comment type="function">
    <text evidence="2">Functions as a ribosomal silencing factor. Interacts with ribosomal protein uL14 (rplN), blocking formation of intersubunit bridge B8. Prevents association of the 30S and 50S ribosomal subunits and the formation of functional ribosomes, thus repressing translation.</text>
</comment>
<protein>
    <recommendedName>
        <fullName evidence="2">Ribosomal silencing factor RsfS</fullName>
    </recommendedName>
</protein>
<evidence type="ECO:0000256" key="1">
    <source>
        <dbReference type="ARBA" id="ARBA00010574"/>
    </source>
</evidence>
<comment type="subunit">
    <text evidence="2">Interacts with ribosomal protein uL14 (rplN).</text>
</comment>
<dbReference type="PANTHER" id="PTHR21043">
    <property type="entry name" value="IOJAP SUPERFAMILY ORTHOLOG"/>
    <property type="match status" value="1"/>
</dbReference>
<dbReference type="PANTHER" id="PTHR21043:SF0">
    <property type="entry name" value="MITOCHONDRIAL ASSEMBLY OF RIBOSOMAL LARGE SUBUNIT PROTEIN 1"/>
    <property type="match status" value="1"/>
</dbReference>
<dbReference type="GO" id="GO:0005737">
    <property type="term" value="C:cytoplasm"/>
    <property type="evidence" value="ECO:0007669"/>
    <property type="project" value="UniProtKB-SubCell"/>
</dbReference>
<keyword evidence="2" id="KW-0810">Translation regulation</keyword>
<keyword evidence="2" id="KW-0963">Cytoplasm</keyword>
<gene>
    <name evidence="2 3" type="primary">rsfS</name>
    <name evidence="3" type="ORF">F4X14_09230</name>
</gene>
<accession>A0A6B1D6F2</accession>
<dbReference type="GO" id="GO:0042256">
    <property type="term" value="P:cytosolic ribosome assembly"/>
    <property type="evidence" value="ECO:0007669"/>
    <property type="project" value="UniProtKB-UniRule"/>
</dbReference>
<dbReference type="HAMAP" id="MF_01477">
    <property type="entry name" value="Iojap_RsfS"/>
    <property type="match status" value="1"/>
</dbReference>
<keyword evidence="2" id="KW-0678">Repressor</keyword>
<name>A0A6B1D6F2_9CHLR</name>
<dbReference type="GO" id="GO:0090071">
    <property type="term" value="P:negative regulation of ribosome biogenesis"/>
    <property type="evidence" value="ECO:0007669"/>
    <property type="project" value="UniProtKB-UniRule"/>
</dbReference>
<comment type="similarity">
    <text evidence="1 2">Belongs to the Iojap/RsfS family.</text>
</comment>
<dbReference type="InterPro" id="IPR004394">
    <property type="entry name" value="Iojap/RsfS/C7orf30"/>
</dbReference>
<dbReference type="InterPro" id="IPR043519">
    <property type="entry name" value="NT_sf"/>
</dbReference>
<organism evidence="3">
    <name type="scientific">Caldilineaceae bacterium SB0661_bin_32</name>
    <dbReference type="NCBI Taxonomy" id="2605255"/>
    <lineage>
        <taxon>Bacteria</taxon>
        <taxon>Bacillati</taxon>
        <taxon>Chloroflexota</taxon>
        <taxon>Caldilineae</taxon>
        <taxon>Caldilineales</taxon>
        <taxon>Caldilineaceae</taxon>
    </lineage>
</organism>
<dbReference type="GO" id="GO:0017148">
    <property type="term" value="P:negative regulation of translation"/>
    <property type="evidence" value="ECO:0007669"/>
    <property type="project" value="UniProtKB-UniRule"/>
</dbReference>
<evidence type="ECO:0000313" key="3">
    <source>
        <dbReference type="EMBL" id="MYC95144.1"/>
    </source>
</evidence>
<dbReference type="EMBL" id="VXMH01000043">
    <property type="protein sequence ID" value="MYC95144.1"/>
    <property type="molecule type" value="Genomic_DNA"/>
</dbReference>
<sequence length="130" mass="14926">MTDPFSSTDKGAQLNSNELARKIVEIIEEKQAADIVLLDVSDQTSITTYFVLGSVDNERQANAIRDDLWEQLRIEQKMRPLNVHDLRQEGGGWLLADYGDVILHLFTEETRRRYDLEGLWSDAHVVLKIL</sequence>
<dbReference type="AlphaFoldDB" id="A0A6B1D6F2"/>
<proteinExistence type="inferred from homology"/>
<dbReference type="GO" id="GO:0043023">
    <property type="term" value="F:ribosomal large subunit binding"/>
    <property type="evidence" value="ECO:0007669"/>
    <property type="project" value="TreeGrafter"/>
</dbReference>
<reference evidence="3" key="1">
    <citation type="submission" date="2019-09" db="EMBL/GenBank/DDBJ databases">
        <title>Characterisation of the sponge microbiome using genome-centric metagenomics.</title>
        <authorList>
            <person name="Engelberts J.P."/>
            <person name="Robbins S.J."/>
            <person name="De Goeij J.M."/>
            <person name="Aranda M."/>
            <person name="Bell S.C."/>
            <person name="Webster N.S."/>
        </authorList>
    </citation>
    <scope>NUCLEOTIDE SEQUENCE</scope>
    <source>
        <strain evidence="3">SB0661_bin_32</strain>
    </source>
</reference>
<dbReference type="Gene3D" id="3.30.460.10">
    <property type="entry name" value="Beta Polymerase, domain 2"/>
    <property type="match status" value="1"/>
</dbReference>
<dbReference type="SUPFAM" id="SSF81301">
    <property type="entry name" value="Nucleotidyltransferase"/>
    <property type="match status" value="1"/>
</dbReference>
<comment type="subcellular location">
    <subcellularLocation>
        <location evidence="2">Cytoplasm</location>
    </subcellularLocation>
</comment>
<evidence type="ECO:0000256" key="2">
    <source>
        <dbReference type="HAMAP-Rule" id="MF_01477"/>
    </source>
</evidence>
<dbReference type="NCBIfam" id="TIGR00090">
    <property type="entry name" value="rsfS_iojap_ybeB"/>
    <property type="match status" value="1"/>
</dbReference>